<dbReference type="AlphaFoldDB" id="A0A8J2YNV8"/>
<keyword evidence="10" id="KW-1185">Reference proteome</keyword>
<dbReference type="GO" id="GO:0015038">
    <property type="term" value="F:glutathione disulfide oxidoreductase activity"/>
    <property type="evidence" value="ECO:0007669"/>
    <property type="project" value="UniProtKB-UniRule"/>
</dbReference>
<keyword evidence="7" id="KW-0963">Cytoplasm</keyword>
<evidence type="ECO:0000313" key="10">
    <source>
        <dbReference type="Proteomes" id="UP000646365"/>
    </source>
</evidence>
<dbReference type="GO" id="GO:0005737">
    <property type="term" value="C:cytoplasm"/>
    <property type="evidence" value="ECO:0007669"/>
    <property type="project" value="TreeGrafter"/>
</dbReference>
<dbReference type="InterPro" id="IPR014025">
    <property type="entry name" value="Glutaredoxin_subgr"/>
</dbReference>
<dbReference type="SUPFAM" id="SSF52833">
    <property type="entry name" value="Thioredoxin-like"/>
    <property type="match status" value="1"/>
</dbReference>
<evidence type="ECO:0000259" key="8">
    <source>
        <dbReference type="Pfam" id="PF00462"/>
    </source>
</evidence>
<name>A0A8J2YNV8_9PROT</name>
<dbReference type="InterPro" id="IPR011767">
    <property type="entry name" value="GLR_AS"/>
</dbReference>
<evidence type="ECO:0000256" key="2">
    <source>
        <dbReference type="ARBA" id="ARBA00007787"/>
    </source>
</evidence>
<dbReference type="InterPro" id="IPR036249">
    <property type="entry name" value="Thioredoxin-like_sf"/>
</dbReference>
<accession>A0A8J2YNV8</accession>
<dbReference type="InterPro" id="IPR011900">
    <property type="entry name" value="GRX_bact"/>
</dbReference>
<comment type="caution">
    <text evidence="9">The sequence shown here is derived from an EMBL/GenBank/DDBJ whole genome shotgun (WGS) entry which is preliminary data.</text>
</comment>
<proteinExistence type="inferred from homology"/>
<dbReference type="Gene3D" id="3.40.30.10">
    <property type="entry name" value="Glutaredoxin"/>
    <property type="match status" value="1"/>
</dbReference>
<organism evidence="9 10">
    <name type="scientific">Aliidongia dinghuensis</name>
    <dbReference type="NCBI Taxonomy" id="1867774"/>
    <lineage>
        <taxon>Bacteria</taxon>
        <taxon>Pseudomonadati</taxon>
        <taxon>Pseudomonadota</taxon>
        <taxon>Alphaproteobacteria</taxon>
        <taxon>Rhodospirillales</taxon>
        <taxon>Dongiaceae</taxon>
        <taxon>Aliidongia</taxon>
    </lineage>
</organism>
<keyword evidence="4 7" id="KW-0249">Electron transport</keyword>
<dbReference type="CDD" id="cd03418">
    <property type="entry name" value="GRX_GRXb_1_3_like"/>
    <property type="match status" value="1"/>
</dbReference>
<comment type="similarity">
    <text evidence="2 7">Belongs to the glutaredoxin family.</text>
</comment>
<gene>
    <name evidence="9" type="primary">grxC</name>
    <name evidence="9" type="ORF">GCM10011611_02230</name>
</gene>
<dbReference type="InterPro" id="IPR002109">
    <property type="entry name" value="Glutaredoxin"/>
</dbReference>
<dbReference type="NCBIfam" id="TIGR02181">
    <property type="entry name" value="GRX_bact"/>
    <property type="match status" value="1"/>
</dbReference>
<reference evidence="9" key="1">
    <citation type="journal article" date="2014" name="Int. J. Syst. Evol. Microbiol.">
        <title>Complete genome sequence of Corynebacterium casei LMG S-19264T (=DSM 44701T), isolated from a smear-ripened cheese.</title>
        <authorList>
            <consortium name="US DOE Joint Genome Institute (JGI-PGF)"/>
            <person name="Walter F."/>
            <person name="Albersmeier A."/>
            <person name="Kalinowski J."/>
            <person name="Ruckert C."/>
        </authorList>
    </citation>
    <scope>NUCLEOTIDE SEQUENCE</scope>
    <source>
        <strain evidence="9">CGMCC 1.15725</strain>
    </source>
</reference>
<keyword evidence="5" id="KW-1015">Disulfide bond</keyword>
<dbReference type="Proteomes" id="UP000646365">
    <property type="component" value="Unassembled WGS sequence"/>
</dbReference>
<evidence type="ECO:0000256" key="3">
    <source>
        <dbReference type="ARBA" id="ARBA00022448"/>
    </source>
</evidence>
<protein>
    <recommendedName>
        <fullName evidence="7">Glutaredoxin</fullName>
    </recommendedName>
</protein>
<comment type="function">
    <text evidence="1 7">Has a glutathione-disulfide oxidoreductase activity in the presence of NADPH and glutathione reductase. Reduces low molecular weight disulfides and proteins.</text>
</comment>
<evidence type="ECO:0000256" key="4">
    <source>
        <dbReference type="ARBA" id="ARBA00022982"/>
    </source>
</evidence>
<evidence type="ECO:0000256" key="1">
    <source>
        <dbReference type="ARBA" id="ARBA00002549"/>
    </source>
</evidence>
<dbReference type="PANTHER" id="PTHR45694:SF18">
    <property type="entry name" value="GLUTAREDOXIN-1-RELATED"/>
    <property type="match status" value="1"/>
</dbReference>
<reference evidence="9" key="2">
    <citation type="submission" date="2020-09" db="EMBL/GenBank/DDBJ databases">
        <authorList>
            <person name="Sun Q."/>
            <person name="Zhou Y."/>
        </authorList>
    </citation>
    <scope>NUCLEOTIDE SEQUENCE</scope>
    <source>
        <strain evidence="9">CGMCC 1.15725</strain>
    </source>
</reference>
<evidence type="ECO:0000313" key="9">
    <source>
        <dbReference type="EMBL" id="GGF00189.1"/>
    </source>
</evidence>
<dbReference type="PRINTS" id="PR00160">
    <property type="entry name" value="GLUTAREDOXIN"/>
</dbReference>
<keyword evidence="6 7" id="KW-0676">Redox-active center</keyword>
<dbReference type="PROSITE" id="PS51354">
    <property type="entry name" value="GLUTAREDOXIN_2"/>
    <property type="match status" value="1"/>
</dbReference>
<sequence>MAQVEVYSTLFCPYCARAKSLLGKKGVEYVNIDVMEEPNRRAEMMSRAGGRTSVPQIFINGEHIGGCDDLYALDRAGSLDAKLAS</sequence>
<dbReference type="GO" id="GO:0034599">
    <property type="term" value="P:cellular response to oxidative stress"/>
    <property type="evidence" value="ECO:0007669"/>
    <property type="project" value="TreeGrafter"/>
</dbReference>
<dbReference type="GO" id="GO:0045454">
    <property type="term" value="P:cell redox homeostasis"/>
    <property type="evidence" value="ECO:0007669"/>
    <property type="project" value="InterPro"/>
</dbReference>
<dbReference type="Pfam" id="PF00462">
    <property type="entry name" value="Glutaredoxin"/>
    <property type="match status" value="1"/>
</dbReference>
<evidence type="ECO:0000256" key="6">
    <source>
        <dbReference type="ARBA" id="ARBA00023284"/>
    </source>
</evidence>
<evidence type="ECO:0000256" key="7">
    <source>
        <dbReference type="RuleBase" id="RU364065"/>
    </source>
</evidence>
<dbReference type="PROSITE" id="PS00195">
    <property type="entry name" value="GLUTAREDOXIN_1"/>
    <property type="match status" value="1"/>
</dbReference>
<evidence type="ECO:0000256" key="5">
    <source>
        <dbReference type="ARBA" id="ARBA00023157"/>
    </source>
</evidence>
<dbReference type="PANTHER" id="PTHR45694">
    <property type="entry name" value="GLUTAREDOXIN 2"/>
    <property type="match status" value="1"/>
</dbReference>
<dbReference type="EMBL" id="BMJQ01000001">
    <property type="protein sequence ID" value="GGF00189.1"/>
    <property type="molecule type" value="Genomic_DNA"/>
</dbReference>
<dbReference type="RefSeq" id="WP_189041553.1">
    <property type="nucleotide sequence ID" value="NZ_BMJQ01000001.1"/>
</dbReference>
<keyword evidence="3 7" id="KW-0813">Transport</keyword>
<feature type="domain" description="Glutaredoxin" evidence="8">
    <location>
        <begin position="4"/>
        <end position="64"/>
    </location>
</feature>